<evidence type="ECO:0000313" key="3">
    <source>
        <dbReference type="Proteomes" id="UP001230504"/>
    </source>
</evidence>
<organism evidence="2 3">
    <name type="scientific">Colletotrichum navitas</name>
    <dbReference type="NCBI Taxonomy" id="681940"/>
    <lineage>
        <taxon>Eukaryota</taxon>
        <taxon>Fungi</taxon>
        <taxon>Dikarya</taxon>
        <taxon>Ascomycota</taxon>
        <taxon>Pezizomycotina</taxon>
        <taxon>Sordariomycetes</taxon>
        <taxon>Hypocreomycetidae</taxon>
        <taxon>Glomerellales</taxon>
        <taxon>Glomerellaceae</taxon>
        <taxon>Colletotrichum</taxon>
        <taxon>Colletotrichum graminicola species complex</taxon>
    </lineage>
</organism>
<protein>
    <recommendedName>
        <fullName evidence="4">Secreted protein</fullName>
    </recommendedName>
</protein>
<dbReference type="AlphaFoldDB" id="A0AAD8QEG5"/>
<dbReference type="EMBL" id="JAHLJV010000002">
    <property type="protein sequence ID" value="KAK1599609.1"/>
    <property type="molecule type" value="Genomic_DNA"/>
</dbReference>
<gene>
    <name evidence="2" type="ORF">LY79DRAFT_535602</name>
</gene>
<feature type="chain" id="PRO_5042129943" description="Secreted protein" evidence="1">
    <location>
        <begin position="18"/>
        <end position="129"/>
    </location>
</feature>
<reference evidence="2" key="1">
    <citation type="submission" date="2021-06" db="EMBL/GenBank/DDBJ databases">
        <title>Comparative genomics, transcriptomics and evolutionary studies reveal genomic signatures of adaptation to plant cell wall in hemibiotrophic fungi.</title>
        <authorList>
            <consortium name="DOE Joint Genome Institute"/>
            <person name="Baroncelli R."/>
            <person name="Diaz J.F."/>
            <person name="Benocci T."/>
            <person name="Peng M."/>
            <person name="Battaglia E."/>
            <person name="Haridas S."/>
            <person name="Andreopoulos W."/>
            <person name="Labutti K."/>
            <person name="Pangilinan J."/>
            <person name="Floch G.L."/>
            <person name="Makela M.R."/>
            <person name="Henrissat B."/>
            <person name="Grigoriev I.V."/>
            <person name="Crouch J.A."/>
            <person name="De Vries R.P."/>
            <person name="Sukno S.A."/>
            <person name="Thon M.R."/>
        </authorList>
    </citation>
    <scope>NUCLEOTIDE SEQUENCE</scope>
    <source>
        <strain evidence="2">CBS 125086</strain>
    </source>
</reference>
<evidence type="ECO:0000256" key="1">
    <source>
        <dbReference type="SAM" id="SignalP"/>
    </source>
</evidence>
<evidence type="ECO:0000313" key="2">
    <source>
        <dbReference type="EMBL" id="KAK1599609.1"/>
    </source>
</evidence>
<name>A0AAD8QEG5_9PEZI</name>
<comment type="caution">
    <text evidence="2">The sequence shown here is derived from an EMBL/GenBank/DDBJ whole genome shotgun (WGS) entry which is preliminary data.</text>
</comment>
<proteinExistence type="predicted"/>
<dbReference type="Proteomes" id="UP001230504">
    <property type="component" value="Unassembled WGS sequence"/>
</dbReference>
<evidence type="ECO:0008006" key="4">
    <source>
        <dbReference type="Google" id="ProtNLM"/>
    </source>
</evidence>
<keyword evidence="3" id="KW-1185">Reference proteome</keyword>
<keyword evidence="1" id="KW-0732">Signal</keyword>
<feature type="signal peptide" evidence="1">
    <location>
        <begin position="1"/>
        <end position="17"/>
    </location>
</feature>
<sequence>MLIVHAWRFFLPGCAGADRDMVACFAIGDDLKTSTIETGRVNATMFLQCCPMSPMTFSEPTREGGCTRKATHPATSILLVKKLPSAFRPRSKTLTGLNRSPRLRRDDSPPVAVRRFPFPRQLVLPWLKV</sequence>
<accession>A0AAD8QEG5</accession>
<dbReference type="GeneID" id="85440763"/>
<dbReference type="RefSeq" id="XP_060420198.1">
    <property type="nucleotide sequence ID" value="XM_060556523.1"/>
</dbReference>